<accession>A0ABN9PG51</accession>
<evidence type="ECO:0000256" key="1">
    <source>
        <dbReference type="SAM" id="MobiDB-lite"/>
    </source>
</evidence>
<sequence>MRAHRTSQGVCTAFVRVSYLSIRICVEGAYGESPPPAAFWEATLWLNVGALGVIGACCATAQPPALAAVLPYIVALRARHRRVLLAWRAAECSGTPHFLAATSPTKRTERRRGHLDATSWRR</sequence>
<gene>
    <name evidence="2" type="ORF">PCOR1329_LOCUS2681</name>
</gene>
<comment type="caution">
    <text evidence="2">The sequence shown here is derived from an EMBL/GenBank/DDBJ whole genome shotgun (WGS) entry which is preliminary data.</text>
</comment>
<organism evidence="2 3">
    <name type="scientific">Prorocentrum cordatum</name>
    <dbReference type="NCBI Taxonomy" id="2364126"/>
    <lineage>
        <taxon>Eukaryota</taxon>
        <taxon>Sar</taxon>
        <taxon>Alveolata</taxon>
        <taxon>Dinophyceae</taxon>
        <taxon>Prorocentrales</taxon>
        <taxon>Prorocentraceae</taxon>
        <taxon>Prorocentrum</taxon>
    </lineage>
</organism>
<evidence type="ECO:0000313" key="3">
    <source>
        <dbReference type="Proteomes" id="UP001189429"/>
    </source>
</evidence>
<name>A0ABN9PG51_9DINO</name>
<proteinExistence type="predicted"/>
<keyword evidence="3" id="KW-1185">Reference proteome</keyword>
<reference evidence="2" key="1">
    <citation type="submission" date="2023-10" db="EMBL/GenBank/DDBJ databases">
        <authorList>
            <person name="Chen Y."/>
            <person name="Shah S."/>
            <person name="Dougan E. K."/>
            <person name="Thang M."/>
            <person name="Chan C."/>
        </authorList>
    </citation>
    <scope>NUCLEOTIDE SEQUENCE [LARGE SCALE GENOMIC DNA]</scope>
</reference>
<dbReference type="Proteomes" id="UP001189429">
    <property type="component" value="Unassembled WGS sequence"/>
</dbReference>
<feature type="region of interest" description="Disordered" evidence="1">
    <location>
        <begin position="103"/>
        <end position="122"/>
    </location>
</feature>
<protein>
    <submittedName>
        <fullName evidence="2">Uncharacterized protein</fullName>
    </submittedName>
</protein>
<dbReference type="EMBL" id="CAUYUJ010000678">
    <property type="protein sequence ID" value="CAK0791912.1"/>
    <property type="molecule type" value="Genomic_DNA"/>
</dbReference>
<evidence type="ECO:0000313" key="2">
    <source>
        <dbReference type="EMBL" id="CAK0791912.1"/>
    </source>
</evidence>